<dbReference type="SUPFAM" id="SSF109854">
    <property type="entry name" value="DinB/YfiT-like putative metalloenzymes"/>
    <property type="match status" value="1"/>
</dbReference>
<organism evidence="2 3">
    <name type="scientific">Edaphobacter acidisoli</name>
    <dbReference type="NCBI Taxonomy" id="2040573"/>
    <lineage>
        <taxon>Bacteria</taxon>
        <taxon>Pseudomonadati</taxon>
        <taxon>Acidobacteriota</taxon>
        <taxon>Terriglobia</taxon>
        <taxon>Terriglobales</taxon>
        <taxon>Acidobacteriaceae</taxon>
        <taxon>Edaphobacter</taxon>
    </lineage>
</organism>
<dbReference type="InterPro" id="IPR024775">
    <property type="entry name" value="DinB-like"/>
</dbReference>
<gene>
    <name evidence="2" type="ORF">GCM10011507_11640</name>
</gene>
<dbReference type="InterPro" id="IPR034660">
    <property type="entry name" value="DinB/YfiT-like"/>
</dbReference>
<protein>
    <recommendedName>
        <fullName evidence="1">DinB-like domain-containing protein</fullName>
    </recommendedName>
</protein>
<evidence type="ECO:0000259" key="1">
    <source>
        <dbReference type="Pfam" id="PF12867"/>
    </source>
</evidence>
<dbReference type="Gene3D" id="1.20.120.450">
    <property type="entry name" value="dinb family like domain"/>
    <property type="match status" value="1"/>
</dbReference>
<dbReference type="Proteomes" id="UP000648801">
    <property type="component" value="Unassembled WGS sequence"/>
</dbReference>
<dbReference type="Pfam" id="PF12867">
    <property type="entry name" value="DinB_2"/>
    <property type="match status" value="1"/>
</dbReference>
<feature type="domain" description="DinB-like" evidence="1">
    <location>
        <begin position="23"/>
        <end position="153"/>
    </location>
</feature>
<evidence type="ECO:0000313" key="2">
    <source>
        <dbReference type="EMBL" id="GGA61753.1"/>
    </source>
</evidence>
<dbReference type="EMBL" id="BMJB01000001">
    <property type="protein sequence ID" value="GGA61753.1"/>
    <property type="molecule type" value="Genomic_DNA"/>
</dbReference>
<accession>A0A916RLG5</accession>
<dbReference type="RefSeq" id="WP_188758316.1">
    <property type="nucleotide sequence ID" value="NZ_BMJB01000001.1"/>
</dbReference>
<reference evidence="2" key="1">
    <citation type="journal article" date="2014" name="Int. J. Syst. Evol. Microbiol.">
        <title>Complete genome sequence of Corynebacterium casei LMG S-19264T (=DSM 44701T), isolated from a smear-ripened cheese.</title>
        <authorList>
            <consortium name="US DOE Joint Genome Institute (JGI-PGF)"/>
            <person name="Walter F."/>
            <person name="Albersmeier A."/>
            <person name="Kalinowski J."/>
            <person name="Ruckert C."/>
        </authorList>
    </citation>
    <scope>NUCLEOTIDE SEQUENCE</scope>
    <source>
        <strain evidence="2">CGMCC 1.15447</strain>
    </source>
</reference>
<reference evidence="2" key="2">
    <citation type="submission" date="2020-09" db="EMBL/GenBank/DDBJ databases">
        <authorList>
            <person name="Sun Q."/>
            <person name="Zhou Y."/>
        </authorList>
    </citation>
    <scope>NUCLEOTIDE SEQUENCE</scope>
    <source>
        <strain evidence="2">CGMCC 1.15447</strain>
    </source>
</reference>
<proteinExistence type="predicted"/>
<evidence type="ECO:0000313" key="3">
    <source>
        <dbReference type="Proteomes" id="UP000648801"/>
    </source>
</evidence>
<dbReference type="AlphaFoldDB" id="A0A916RLG5"/>
<keyword evidence="3" id="KW-1185">Reference proteome</keyword>
<sequence length="165" mass="17850">MVEPWLRGTLTEVDAVRRQVLHALELAGEDVEKWCAGLSDAEVNARPFEIASVAFHLRHIVRSLDRLLTYAEGNQLSDAQLASLRSELDGGASAAAVLTEFRKGLAAAMRRVRAISPGSYETPRGVGRKMLPTTVGGLMVHCADHTQRHVGQAVTTVKVVKGVQV</sequence>
<name>A0A916RLG5_9BACT</name>
<comment type="caution">
    <text evidence="2">The sequence shown here is derived from an EMBL/GenBank/DDBJ whole genome shotgun (WGS) entry which is preliminary data.</text>
</comment>